<feature type="region of interest" description="Disordered" evidence="1">
    <location>
        <begin position="1"/>
        <end position="27"/>
    </location>
</feature>
<proteinExistence type="predicted"/>
<organism evidence="2 3">
    <name type="scientific">Trifolium medium</name>
    <dbReference type="NCBI Taxonomy" id="97028"/>
    <lineage>
        <taxon>Eukaryota</taxon>
        <taxon>Viridiplantae</taxon>
        <taxon>Streptophyta</taxon>
        <taxon>Embryophyta</taxon>
        <taxon>Tracheophyta</taxon>
        <taxon>Spermatophyta</taxon>
        <taxon>Magnoliopsida</taxon>
        <taxon>eudicotyledons</taxon>
        <taxon>Gunneridae</taxon>
        <taxon>Pentapetalae</taxon>
        <taxon>rosids</taxon>
        <taxon>fabids</taxon>
        <taxon>Fabales</taxon>
        <taxon>Fabaceae</taxon>
        <taxon>Papilionoideae</taxon>
        <taxon>50 kb inversion clade</taxon>
        <taxon>NPAAA clade</taxon>
        <taxon>Hologalegina</taxon>
        <taxon>IRL clade</taxon>
        <taxon>Trifolieae</taxon>
        <taxon>Trifolium</taxon>
    </lineage>
</organism>
<name>A0A392S3H0_9FABA</name>
<dbReference type="EMBL" id="LXQA010316768">
    <property type="protein sequence ID" value="MCI43398.1"/>
    <property type="molecule type" value="Genomic_DNA"/>
</dbReference>
<dbReference type="PANTHER" id="PTHR11439:SF524">
    <property type="entry name" value="RNA-DIRECTED DNA POLYMERASE, PROTEIN KINASE RLK-PELLE-DLSV FAMILY"/>
    <property type="match status" value="1"/>
</dbReference>
<accession>A0A392S3H0</accession>
<feature type="non-terminal residue" evidence="2">
    <location>
        <position position="106"/>
    </location>
</feature>
<protein>
    <submittedName>
        <fullName evidence="2">Copia protein</fullName>
    </submittedName>
</protein>
<dbReference type="Proteomes" id="UP000265520">
    <property type="component" value="Unassembled WGS sequence"/>
</dbReference>
<keyword evidence="3" id="KW-1185">Reference proteome</keyword>
<evidence type="ECO:0000256" key="1">
    <source>
        <dbReference type="SAM" id="MobiDB-lite"/>
    </source>
</evidence>
<sequence length="106" mass="11709">MTSCKSVSTPVDTNAKLSSSSGSPYEDPTHYRSLAGALQYLTFTRPDISYAVQQICLHMHDPKTEHMNALKRIVRYLQGTLDLGLHLYPSSINGLISYTDADWGGC</sequence>
<dbReference type="PANTHER" id="PTHR11439">
    <property type="entry name" value="GAG-POL-RELATED RETROTRANSPOSON"/>
    <property type="match status" value="1"/>
</dbReference>
<feature type="compositionally biased region" description="Polar residues" evidence="1">
    <location>
        <begin position="1"/>
        <end position="23"/>
    </location>
</feature>
<dbReference type="AlphaFoldDB" id="A0A392S3H0"/>
<evidence type="ECO:0000313" key="3">
    <source>
        <dbReference type="Proteomes" id="UP000265520"/>
    </source>
</evidence>
<reference evidence="2 3" key="1">
    <citation type="journal article" date="2018" name="Front. Plant Sci.">
        <title>Red Clover (Trifolium pratense) and Zigzag Clover (T. medium) - A Picture of Genomic Similarities and Differences.</title>
        <authorList>
            <person name="Dluhosova J."/>
            <person name="Istvanek J."/>
            <person name="Nedelnik J."/>
            <person name="Repkova J."/>
        </authorList>
    </citation>
    <scope>NUCLEOTIDE SEQUENCE [LARGE SCALE GENOMIC DNA]</scope>
    <source>
        <strain evidence="3">cv. 10/8</strain>
        <tissue evidence="2">Leaf</tissue>
    </source>
</reference>
<comment type="caution">
    <text evidence="2">The sequence shown here is derived from an EMBL/GenBank/DDBJ whole genome shotgun (WGS) entry which is preliminary data.</text>
</comment>
<evidence type="ECO:0000313" key="2">
    <source>
        <dbReference type="EMBL" id="MCI43398.1"/>
    </source>
</evidence>